<accession>A0A9P1JYS9</accession>
<organism evidence="1 2">
    <name type="scientific">Azospirillum baldaniorum</name>
    <dbReference type="NCBI Taxonomy" id="1064539"/>
    <lineage>
        <taxon>Bacteria</taxon>
        <taxon>Pseudomonadati</taxon>
        <taxon>Pseudomonadota</taxon>
        <taxon>Alphaproteobacteria</taxon>
        <taxon>Rhodospirillales</taxon>
        <taxon>Azospirillaceae</taxon>
        <taxon>Azospirillum</taxon>
    </lineage>
</organism>
<protein>
    <submittedName>
        <fullName evidence="1">Uncharacterized protein</fullName>
    </submittedName>
</protein>
<dbReference type="KEGG" id="abs:AZOBR_p310155"/>
<name>A0A9P1JYS9_9PROT</name>
<keyword evidence="1" id="KW-0614">Plasmid</keyword>
<geneLocation type="plasmid" evidence="1 2">
    <name>AZOBR_p3</name>
</geneLocation>
<sequence length="122" mass="14122">MILRTYQVFEPAVPAKSFLYLFAGTFVWIELPINFADAEAQNYLLDRRRGFDRIVYLITAQIILNNMQDQCFMRAPSQRRPPPRASPLCQTLPTNACQIRIPRLEISPSLRSSRKHRSPTPC</sequence>
<reference evidence="1 2" key="1">
    <citation type="journal article" date="2011" name="PLoS Genet.">
        <title>Azospirillum genomes reveal transition of bacteria from aquatic to terrestrial environments.</title>
        <authorList>
            <person name="Wisniewski-Dye F."/>
            <person name="Borziak K."/>
            <person name="Khalsa-Moyers G."/>
            <person name="Alexandre G."/>
            <person name="Sukharnikov L.O."/>
            <person name="Wuichet K."/>
            <person name="Hurst G.B."/>
            <person name="McDonald W.H."/>
            <person name="Robertson J.S."/>
            <person name="Barbe V."/>
            <person name="Calteau A."/>
            <person name="Rouy Z."/>
            <person name="Mangenot S."/>
            <person name="Prigent-Combaret C."/>
            <person name="Normand P."/>
            <person name="Boyer M."/>
            <person name="Siguier P."/>
            <person name="Dessaux Y."/>
            <person name="Elmerich C."/>
            <person name="Condemine G."/>
            <person name="Krishnen G."/>
            <person name="Kennedy I."/>
            <person name="Paterson A.H."/>
            <person name="Gonzalez V."/>
            <person name="Mavingui P."/>
            <person name="Zhulin I.B."/>
        </authorList>
    </citation>
    <scope>NUCLEOTIDE SEQUENCE [LARGE SCALE GENOMIC DNA]</scope>
    <source>
        <strain evidence="1 2">Sp245</strain>
    </source>
</reference>
<proteinExistence type="predicted"/>
<dbReference type="EMBL" id="HE577330">
    <property type="protein sequence ID" value="CCD02413.1"/>
    <property type="molecule type" value="Genomic_DNA"/>
</dbReference>
<dbReference type="Proteomes" id="UP000007319">
    <property type="component" value="Plasmid AZOBR_p3"/>
</dbReference>
<keyword evidence="2" id="KW-1185">Reference proteome</keyword>
<evidence type="ECO:0000313" key="1">
    <source>
        <dbReference type="EMBL" id="CCD02413.1"/>
    </source>
</evidence>
<gene>
    <name evidence="1" type="ORF">AZOBR_p310155</name>
</gene>
<dbReference type="AlphaFoldDB" id="A0A9P1JYS9"/>
<evidence type="ECO:0000313" key="2">
    <source>
        <dbReference type="Proteomes" id="UP000007319"/>
    </source>
</evidence>